<feature type="domain" description="Core-binding (CB)" evidence="6">
    <location>
        <begin position="73"/>
        <end position="157"/>
    </location>
</feature>
<feature type="compositionally biased region" description="Basic and acidic residues" evidence="4">
    <location>
        <begin position="45"/>
        <end position="65"/>
    </location>
</feature>
<dbReference type="PROSITE" id="PS51900">
    <property type="entry name" value="CB"/>
    <property type="match status" value="1"/>
</dbReference>
<dbReference type="GO" id="GO:0003677">
    <property type="term" value="F:DNA binding"/>
    <property type="evidence" value="ECO:0007669"/>
    <property type="project" value="UniProtKB-UniRule"/>
</dbReference>
<name>A0A3D9SQ78_9ACTN</name>
<dbReference type="InterPro" id="IPR002104">
    <property type="entry name" value="Integrase_catalytic"/>
</dbReference>
<dbReference type="GO" id="GO:0015074">
    <property type="term" value="P:DNA integration"/>
    <property type="evidence" value="ECO:0007669"/>
    <property type="project" value="UniProtKB-KW"/>
</dbReference>
<evidence type="ECO:0000313" key="8">
    <source>
        <dbReference type="Proteomes" id="UP000256661"/>
    </source>
</evidence>
<organism evidence="7 8">
    <name type="scientific">Thermomonospora umbrina</name>
    <dbReference type="NCBI Taxonomy" id="111806"/>
    <lineage>
        <taxon>Bacteria</taxon>
        <taxon>Bacillati</taxon>
        <taxon>Actinomycetota</taxon>
        <taxon>Actinomycetes</taxon>
        <taxon>Streptosporangiales</taxon>
        <taxon>Thermomonosporaceae</taxon>
        <taxon>Thermomonospora</taxon>
    </lineage>
</organism>
<dbReference type="InterPro" id="IPR011010">
    <property type="entry name" value="DNA_brk_join_enz"/>
</dbReference>
<evidence type="ECO:0000256" key="2">
    <source>
        <dbReference type="ARBA" id="ARBA00023172"/>
    </source>
</evidence>
<comment type="caution">
    <text evidence="7">The sequence shown here is derived from an EMBL/GenBank/DDBJ whole genome shotgun (WGS) entry which is preliminary data.</text>
</comment>
<keyword evidence="2" id="KW-0233">DNA recombination</keyword>
<dbReference type="AlphaFoldDB" id="A0A3D9SQ78"/>
<evidence type="ECO:0000313" key="7">
    <source>
        <dbReference type="EMBL" id="REE96630.1"/>
    </source>
</evidence>
<dbReference type="GO" id="GO:0006310">
    <property type="term" value="P:DNA recombination"/>
    <property type="evidence" value="ECO:0007669"/>
    <property type="project" value="UniProtKB-KW"/>
</dbReference>
<protein>
    <submittedName>
        <fullName evidence="7">Integrase-like protein</fullName>
    </submittedName>
</protein>
<evidence type="ECO:0000256" key="4">
    <source>
        <dbReference type="SAM" id="MobiDB-lite"/>
    </source>
</evidence>
<reference evidence="7 8" key="1">
    <citation type="submission" date="2018-08" db="EMBL/GenBank/DDBJ databases">
        <title>Sequencing the genomes of 1000 actinobacteria strains.</title>
        <authorList>
            <person name="Klenk H.-P."/>
        </authorList>
    </citation>
    <scope>NUCLEOTIDE SEQUENCE [LARGE SCALE GENOMIC DNA]</scope>
    <source>
        <strain evidence="7 8">DSM 43927</strain>
    </source>
</reference>
<dbReference type="EMBL" id="QTTT01000001">
    <property type="protein sequence ID" value="REE96630.1"/>
    <property type="molecule type" value="Genomic_DNA"/>
</dbReference>
<dbReference type="InterPro" id="IPR013762">
    <property type="entry name" value="Integrase-like_cat_sf"/>
</dbReference>
<dbReference type="InterPro" id="IPR050090">
    <property type="entry name" value="Tyrosine_recombinase_XerCD"/>
</dbReference>
<dbReference type="CDD" id="cd01189">
    <property type="entry name" value="INT_ICEBs1_C_like"/>
    <property type="match status" value="1"/>
</dbReference>
<accession>A0A3D9SQ78</accession>
<evidence type="ECO:0000259" key="5">
    <source>
        <dbReference type="PROSITE" id="PS51898"/>
    </source>
</evidence>
<feature type="region of interest" description="Disordered" evidence="4">
    <location>
        <begin position="28"/>
        <end position="71"/>
    </location>
</feature>
<sequence>MAQGKRKPNGRSSIYFSKSDGLWHGWVTMGVKPDGSPDRRHRKAKTEPEVTRKVRDLEAKRDAGKTSKPGRVPTVAEWMTTWLDTIAARKVDQSTMDSTYRPKVTRWIIPRLGKHRLDQLRPEHLDAFYTDLEKEGLAPNTVLQIHRILSRALKVATQREVITRNVCTLVDAPQAEDAEVQPLTVEQARRLLALVEQQRNGTRWSVAVSLGLRQGEALGLRWKYVDLDRGVIKVHWQLKRSTYRHGCDDPHACGERLHRYPCPKDCPKAKRTAGRRHICLAQCPSRCKKHNGNCPKLCAPDCQEHAPSCPLRVGGWKFARPKGKRKREVPIPRQLVPLLKKQKEMQDAERKSASDGWEEWDLVWCRPDGRPYDRRADWGTWKNLLRAAGIDADAHRLHDARHTAGTLLGEQGVDIHVIQRILGHAQLSTTRRYTQPTDGLTTAAVGRMGDALWA</sequence>
<dbReference type="Gene3D" id="1.10.150.130">
    <property type="match status" value="1"/>
</dbReference>
<dbReference type="RefSeq" id="WP_116022246.1">
    <property type="nucleotide sequence ID" value="NZ_QTTT01000001.1"/>
</dbReference>
<keyword evidence="8" id="KW-1185">Reference proteome</keyword>
<evidence type="ECO:0000259" key="6">
    <source>
        <dbReference type="PROSITE" id="PS51900"/>
    </source>
</evidence>
<dbReference type="Proteomes" id="UP000256661">
    <property type="component" value="Unassembled WGS sequence"/>
</dbReference>
<dbReference type="PANTHER" id="PTHR30349">
    <property type="entry name" value="PHAGE INTEGRASE-RELATED"/>
    <property type="match status" value="1"/>
</dbReference>
<gene>
    <name evidence="7" type="ORF">DFJ69_2070</name>
</gene>
<dbReference type="InterPro" id="IPR010998">
    <property type="entry name" value="Integrase_recombinase_N"/>
</dbReference>
<dbReference type="InterPro" id="IPR044068">
    <property type="entry name" value="CB"/>
</dbReference>
<proteinExistence type="predicted"/>
<dbReference type="PANTHER" id="PTHR30349:SF91">
    <property type="entry name" value="INTA PROTEIN"/>
    <property type="match status" value="1"/>
</dbReference>
<dbReference type="Pfam" id="PF00589">
    <property type="entry name" value="Phage_integrase"/>
    <property type="match status" value="1"/>
</dbReference>
<feature type="domain" description="Tyr recombinase" evidence="5">
    <location>
        <begin position="178"/>
        <end position="447"/>
    </location>
</feature>
<evidence type="ECO:0000256" key="3">
    <source>
        <dbReference type="PROSITE-ProRule" id="PRU01248"/>
    </source>
</evidence>
<evidence type="ECO:0000256" key="1">
    <source>
        <dbReference type="ARBA" id="ARBA00023125"/>
    </source>
</evidence>
<keyword evidence="1 3" id="KW-0238">DNA-binding</keyword>
<dbReference type="Gene3D" id="1.10.443.10">
    <property type="entry name" value="Intergrase catalytic core"/>
    <property type="match status" value="1"/>
</dbReference>
<dbReference type="PROSITE" id="PS51898">
    <property type="entry name" value="TYR_RECOMBINASE"/>
    <property type="match status" value="1"/>
</dbReference>
<dbReference type="SUPFAM" id="SSF56349">
    <property type="entry name" value="DNA breaking-rejoining enzymes"/>
    <property type="match status" value="2"/>
</dbReference>
<dbReference type="OrthoDB" id="3175606at2"/>